<name>A0ABW0P5L3_9HYPH</name>
<evidence type="ECO:0000313" key="1">
    <source>
        <dbReference type="EMBL" id="MFC5507950.1"/>
    </source>
</evidence>
<accession>A0ABW0P5L3</accession>
<dbReference type="EMBL" id="JBHSLU010000078">
    <property type="protein sequence ID" value="MFC5507950.1"/>
    <property type="molecule type" value="Genomic_DNA"/>
</dbReference>
<evidence type="ECO:0000313" key="2">
    <source>
        <dbReference type="Proteomes" id="UP001596060"/>
    </source>
</evidence>
<proteinExistence type="predicted"/>
<comment type="caution">
    <text evidence="1">The sequence shown here is derived from an EMBL/GenBank/DDBJ whole genome shotgun (WGS) entry which is preliminary data.</text>
</comment>
<reference evidence="2" key="1">
    <citation type="journal article" date="2019" name="Int. J. Syst. Evol. Microbiol.">
        <title>The Global Catalogue of Microorganisms (GCM) 10K type strain sequencing project: providing services to taxonomists for standard genome sequencing and annotation.</title>
        <authorList>
            <consortium name="The Broad Institute Genomics Platform"/>
            <consortium name="The Broad Institute Genome Sequencing Center for Infectious Disease"/>
            <person name="Wu L."/>
            <person name="Ma J."/>
        </authorList>
    </citation>
    <scope>NUCLEOTIDE SEQUENCE [LARGE SCALE GENOMIC DNA]</scope>
    <source>
        <strain evidence="2">CCUG 43117</strain>
    </source>
</reference>
<gene>
    <name evidence="1" type="ORF">ACFPN9_22165</name>
</gene>
<sequence>MALAGKGVLAIWNGIAAEAEADFVAWHIGEHIPERVAVPGFLRGRRYVAERGAPKYFNFYETETPEVLVSPDYLARLNAPSPWTQRVVRHFRETSRTICHVAQSRGLGDGASVATLRLAASGERAAFLARLGTMMDELQAAPSIVAVHLLEGQGGGGGATAEKALRGEPDQTADWILLIEAVEAAPLEAALAEHASAQALSSVASGYDPARDYGIYRLQYGLAKPQLA</sequence>
<dbReference type="Proteomes" id="UP001596060">
    <property type="component" value="Unassembled WGS sequence"/>
</dbReference>
<keyword evidence="2" id="KW-1185">Reference proteome</keyword>
<organism evidence="1 2">
    <name type="scientific">Bosea massiliensis</name>
    <dbReference type="NCBI Taxonomy" id="151419"/>
    <lineage>
        <taxon>Bacteria</taxon>
        <taxon>Pseudomonadati</taxon>
        <taxon>Pseudomonadota</taxon>
        <taxon>Alphaproteobacteria</taxon>
        <taxon>Hyphomicrobiales</taxon>
        <taxon>Boseaceae</taxon>
        <taxon>Bosea</taxon>
    </lineage>
</organism>
<dbReference type="RefSeq" id="WP_066721617.1">
    <property type="nucleotide sequence ID" value="NZ_JBHSLU010000078.1"/>
</dbReference>
<protein>
    <submittedName>
        <fullName evidence="1">DUF4286 family protein</fullName>
    </submittedName>
</protein>